<keyword evidence="2" id="KW-1185">Reference proteome</keyword>
<dbReference type="SUPFAM" id="SSF49464">
    <property type="entry name" value="Carboxypeptidase regulatory domain-like"/>
    <property type="match status" value="1"/>
</dbReference>
<organism evidence="1 2">
    <name type="scientific">Aureitalea marina</name>
    <dbReference type="NCBI Taxonomy" id="930804"/>
    <lineage>
        <taxon>Bacteria</taxon>
        <taxon>Pseudomonadati</taxon>
        <taxon>Bacteroidota</taxon>
        <taxon>Flavobacteriia</taxon>
        <taxon>Flavobacteriales</taxon>
        <taxon>Flavobacteriaceae</taxon>
        <taxon>Aureitalea</taxon>
    </lineage>
</organism>
<dbReference type="InterPro" id="IPR008969">
    <property type="entry name" value="CarboxyPept-like_regulatory"/>
</dbReference>
<reference evidence="1 2" key="1">
    <citation type="submission" date="2016-11" db="EMBL/GenBank/DDBJ databases">
        <title>Trade-off between light-utilization and light-protection in marine flavobacteria.</title>
        <authorList>
            <person name="Kumagai Y."/>
        </authorList>
    </citation>
    <scope>NUCLEOTIDE SEQUENCE [LARGE SCALE GENOMIC DNA]</scope>
    <source>
        <strain evidence="1 2">NBRC 107741</strain>
    </source>
</reference>
<evidence type="ECO:0000313" key="1">
    <source>
        <dbReference type="EMBL" id="PQB04192.1"/>
    </source>
</evidence>
<evidence type="ECO:0008006" key="3">
    <source>
        <dbReference type="Google" id="ProtNLM"/>
    </source>
</evidence>
<comment type="caution">
    <text evidence="1">The sequence shown here is derived from an EMBL/GenBank/DDBJ whole genome shotgun (WGS) entry which is preliminary data.</text>
</comment>
<dbReference type="Proteomes" id="UP000239800">
    <property type="component" value="Unassembled WGS sequence"/>
</dbReference>
<dbReference type="Pfam" id="PF13715">
    <property type="entry name" value="CarbopepD_reg_2"/>
    <property type="match status" value="1"/>
</dbReference>
<dbReference type="AlphaFoldDB" id="A0A2S7KNJ5"/>
<gene>
    <name evidence="1" type="ORF">BST85_04195</name>
</gene>
<sequence length="425" mass="48848">MIVRLVDVCNSMRNGFQLVVILFVAFSIQAQTGYQTYKGKVVDEDNRHVLESVNLQVKNTNISTVTNAEGEFTLKVDNDLNTGIVIVSLLGYQPQEISLDAIQNGDTRIELKQQVTSLSEVSLVAFGNAEALVRRVFNDKYNNQLDEPVLMTAFYRETIKKRRRNVSLTEAVVNIYKQPYSSLRRDILELRKARKNTDYRRLDTVAIKLQGGPFSTVFLDVMKYPEFIFTSENIGEYRYEFMTPLTVNNRTVYVVSFTLKDRMDQPHYFGNLYIDTETLALVSAKYELNVGDRKAASRMFVKKKPRDVTAYPLSANYHVDYREKNGKWHYGYGRVNLSFKVDKRGKLFNTTYTLASEMAVTDWEPNPNNTLAKAKDRLRPNVVITDQVSGFSDPDFWGPLNVIEPEKSIESAINKIRRQLRRNGD</sequence>
<dbReference type="RefSeq" id="WP_245917630.1">
    <property type="nucleotide sequence ID" value="NZ_MQUB01000001.1"/>
</dbReference>
<evidence type="ECO:0000313" key="2">
    <source>
        <dbReference type="Proteomes" id="UP000239800"/>
    </source>
</evidence>
<accession>A0A2S7KNJ5</accession>
<proteinExistence type="predicted"/>
<dbReference type="EMBL" id="MQUB01000001">
    <property type="protein sequence ID" value="PQB04192.1"/>
    <property type="molecule type" value="Genomic_DNA"/>
</dbReference>
<name>A0A2S7KNJ5_9FLAO</name>
<dbReference type="Gene3D" id="2.60.40.1120">
    <property type="entry name" value="Carboxypeptidase-like, regulatory domain"/>
    <property type="match status" value="1"/>
</dbReference>
<protein>
    <recommendedName>
        <fullName evidence="3">Carboxypeptidase-like regulatory domain-containing protein</fullName>
    </recommendedName>
</protein>